<evidence type="ECO:0000256" key="4">
    <source>
        <dbReference type="SAM" id="SignalP"/>
    </source>
</evidence>
<evidence type="ECO:0000313" key="6">
    <source>
        <dbReference type="EMBL" id="CAD8319923.1"/>
    </source>
</evidence>
<dbReference type="InterPro" id="IPR050955">
    <property type="entry name" value="Plant_Biomass_Hydrol_Est"/>
</dbReference>
<name>A0A6U2GEC9_9STRA</name>
<keyword evidence="2" id="KW-0378">Hydrolase</keyword>
<reference evidence="6" key="1">
    <citation type="submission" date="2021-01" db="EMBL/GenBank/DDBJ databases">
        <authorList>
            <person name="Corre E."/>
            <person name="Pelletier E."/>
            <person name="Niang G."/>
            <person name="Scheremetjew M."/>
            <person name="Finn R."/>
            <person name="Kale V."/>
            <person name="Holt S."/>
            <person name="Cochrane G."/>
            <person name="Meng A."/>
            <person name="Brown T."/>
            <person name="Cohen L."/>
        </authorList>
    </citation>
    <scope>NUCLEOTIDE SEQUENCE</scope>
    <source>
        <strain evidence="6">CCMP147</strain>
    </source>
</reference>
<keyword evidence="1 4" id="KW-0732">Signal</keyword>
<accession>A0A6U2GEC9</accession>
<evidence type="ECO:0008006" key="7">
    <source>
        <dbReference type="Google" id="ProtNLM"/>
    </source>
</evidence>
<evidence type="ECO:0000256" key="3">
    <source>
        <dbReference type="SAM" id="MobiDB-lite"/>
    </source>
</evidence>
<protein>
    <recommendedName>
        <fullName evidence="7">Feruloyl esterase</fullName>
    </recommendedName>
</protein>
<proteinExistence type="predicted"/>
<dbReference type="PANTHER" id="PTHR43037">
    <property type="entry name" value="UNNAMED PRODUCT-RELATED"/>
    <property type="match status" value="1"/>
</dbReference>
<dbReference type="InterPro" id="IPR010126">
    <property type="entry name" value="Esterase_phb"/>
</dbReference>
<dbReference type="PANTHER" id="PTHR43037:SF5">
    <property type="entry name" value="FERULOYL ESTERASE"/>
    <property type="match status" value="1"/>
</dbReference>
<sequence length="388" mass="40652">MSSRAPHRPNAAATATALLLLTATSAPALTDAAQDDLCPIPNELPPNFARTCVDLGEASGDRCWITYTPPAAAATDSGVPLVVDMHGFTSCAFYNPTYTGWKERADADGFVVVYPQGTANSDVVDATCFNAGQCCCFKDFARVDEADDVVFLRKLVDDTVAKSEVPIDTDRIYMAGHSNGCMMAQRMGAEVSDLVAAVCCHAGVQVAYGTAEDFPAVYNGSTSVLTVHGDADDTVPYDGGGFLGFRGAEDNAALWAEANGCAAGPVVIEDESGSFATHAYSDCGNDGMGEVKLIQLYGVGHAPYMTTETTPEGLGNMTDVDTTKLAQDFCFQHRLTSPSAVGPTRSPSQSPSTSQAPTQSPSTSDATSMLCSTVKNVVMILAVTLLLR</sequence>
<dbReference type="GO" id="GO:0005576">
    <property type="term" value="C:extracellular region"/>
    <property type="evidence" value="ECO:0007669"/>
    <property type="project" value="InterPro"/>
</dbReference>
<feature type="compositionally biased region" description="Low complexity" evidence="3">
    <location>
        <begin position="343"/>
        <end position="364"/>
    </location>
</feature>
<evidence type="ECO:0000313" key="5">
    <source>
        <dbReference type="EMBL" id="CAD8319922.1"/>
    </source>
</evidence>
<dbReference type="EMBL" id="HBED01036518">
    <property type="protein sequence ID" value="CAD8319922.1"/>
    <property type="molecule type" value="Transcribed_RNA"/>
</dbReference>
<feature type="signal peptide" evidence="4">
    <location>
        <begin position="1"/>
        <end position="32"/>
    </location>
</feature>
<feature type="region of interest" description="Disordered" evidence="3">
    <location>
        <begin position="337"/>
        <end position="367"/>
    </location>
</feature>
<dbReference type="SUPFAM" id="SSF53474">
    <property type="entry name" value="alpha/beta-Hydrolases"/>
    <property type="match status" value="1"/>
</dbReference>
<evidence type="ECO:0000256" key="2">
    <source>
        <dbReference type="ARBA" id="ARBA00022801"/>
    </source>
</evidence>
<dbReference type="GO" id="GO:0016787">
    <property type="term" value="F:hydrolase activity"/>
    <property type="evidence" value="ECO:0007669"/>
    <property type="project" value="UniProtKB-KW"/>
</dbReference>
<dbReference type="Pfam" id="PF10503">
    <property type="entry name" value="Esterase_PHB"/>
    <property type="match status" value="1"/>
</dbReference>
<gene>
    <name evidence="5" type="ORF">TDUB1175_LOCUS18338</name>
    <name evidence="6" type="ORF">TDUB1175_LOCUS18339</name>
</gene>
<dbReference type="AlphaFoldDB" id="A0A6U2GEC9"/>
<evidence type="ECO:0000256" key="1">
    <source>
        <dbReference type="ARBA" id="ARBA00022729"/>
    </source>
</evidence>
<dbReference type="EMBL" id="HBED01036519">
    <property type="protein sequence ID" value="CAD8319923.1"/>
    <property type="molecule type" value="Transcribed_RNA"/>
</dbReference>
<dbReference type="Gene3D" id="3.40.50.1820">
    <property type="entry name" value="alpha/beta hydrolase"/>
    <property type="match status" value="1"/>
</dbReference>
<dbReference type="InterPro" id="IPR029058">
    <property type="entry name" value="AB_hydrolase_fold"/>
</dbReference>
<organism evidence="6">
    <name type="scientific">Pseudictyota dubia</name>
    <dbReference type="NCBI Taxonomy" id="2749911"/>
    <lineage>
        <taxon>Eukaryota</taxon>
        <taxon>Sar</taxon>
        <taxon>Stramenopiles</taxon>
        <taxon>Ochrophyta</taxon>
        <taxon>Bacillariophyta</taxon>
        <taxon>Mediophyceae</taxon>
        <taxon>Biddulphiophycidae</taxon>
        <taxon>Eupodiscales</taxon>
        <taxon>Odontellaceae</taxon>
        <taxon>Pseudictyota</taxon>
    </lineage>
</organism>
<feature type="chain" id="PRO_5036191942" description="Feruloyl esterase" evidence="4">
    <location>
        <begin position="33"/>
        <end position="388"/>
    </location>
</feature>